<feature type="transmembrane region" description="Helical" evidence="14">
    <location>
        <begin position="730"/>
        <end position="751"/>
    </location>
</feature>
<keyword evidence="12 14" id="KW-0472">Membrane</keyword>
<feature type="domain" description="Cation-transporting P-type ATPase N-terminal" evidence="15">
    <location>
        <begin position="5"/>
        <end position="77"/>
    </location>
</feature>
<dbReference type="InterPro" id="IPR059000">
    <property type="entry name" value="ATPase_P-type_domA"/>
</dbReference>
<evidence type="ECO:0000256" key="5">
    <source>
        <dbReference type="ARBA" id="ARBA00022568"/>
    </source>
</evidence>
<dbReference type="InterPro" id="IPR008250">
    <property type="entry name" value="ATPase_P-typ_transduc_dom_A_sf"/>
</dbReference>
<reference evidence="16 17" key="1">
    <citation type="submission" date="2020-08" db="EMBL/GenBank/DDBJ databases">
        <title>Genome sequence of Erysipelothrix inopinata DSM 15511T.</title>
        <authorList>
            <person name="Hyun D.-W."/>
            <person name="Bae J.-W."/>
        </authorList>
    </citation>
    <scope>NUCLEOTIDE SEQUENCE [LARGE SCALE GENOMIC DNA]</scope>
    <source>
        <strain evidence="16 17">DSM 15511</strain>
    </source>
</reference>
<dbReference type="SFLD" id="SFLDF00027">
    <property type="entry name" value="p-type_atpase"/>
    <property type="match status" value="1"/>
</dbReference>
<dbReference type="SMART" id="SM00831">
    <property type="entry name" value="Cation_ATPase_N"/>
    <property type="match status" value="1"/>
</dbReference>
<keyword evidence="5" id="KW-0406">Ion transport</keyword>
<evidence type="ECO:0000256" key="14">
    <source>
        <dbReference type="SAM" id="Phobius"/>
    </source>
</evidence>
<dbReference type="PANTHER" id="PTHR43294">
    <property type="entry name" value="SODIUM/POTASSIUM-TRANSPORTING ATPASE SUBUNIT ALPHA"/>
    <property type="match status" value="1"/>
</dbReference>
<keyword evidence="9" id="KW-0067">ATP-binding</keyword>
<dbReference type="Pfam" id="PF00690">
    <property type="entry name" value="Cation_ATPase_N"/>
    <property type="match status" value="1"/>
</dbReference>
<dbReference type="FunFam" id="3.40.50.1000:FF:000028">
    <property type="entry name" value="Calcium-transporting P-type ATPase, putative"/>
    <property type="match status" value="1"/>
</dbReference>
<keyword evidence="10" id="KW-1278">Translocase</keyword>
<feature type="transmembrane region" description="Helical" evidence="14">
    <location>
        <begin position="763"/>
        <end position="779"/>
    </location>
</feature>
<evidence type="ECO:0000256" key="2">
    <source>
        <dbReference type="ARBA" id="ARBA00005675"/>
    </source>
</evidence>
<feature type="transmembrane region" description="Helical" evidence="14">
    <location>
        <begin position="657"/>
        <end position="678"/>
    </location>
</feature>
<keyword evidence="8" id="KW-0547">Nucleotide-binding</keyword>
<dbReference type="Gene3D" id="3.40.50.1000">
    <property type="entry name" value="HAD superfamily/HAD-like"/>
    <property type="match status" value="1"/>
</dbReference>
<evidence type="ECO:0000256" key="9">
    <source>
        <dbReference type="ARBA" id="ARBA00022840"/>
    </source>
</evidence>
<dbReference type="GO" id="GO:0140352">
    <property type="term" value="P:export from cell"/>
    <property type="evidence" value="ECO:0007669"/>
    <property type="project" value="UniProtKB-ARBA"/>
</dbReference>
<dbReference type="FunFam" id="2.70.150.10:FF:000016">
    <property type="entry name" value="Calcium-transporting P-type ATPase putative"/>
    <property type="match status" value="1"/>
</dbReference>
<dbReference type="Pfam" id="PF13246">
    <property type="entry name" value="Cation_ATPase"/>
    <property type="match status" value="1"/>
</dbReference>
<evidence type="ECO:0000256" key="4">
    <source>
        <dbReference type="ARBA" id="ARBA00022475"/>
    </source>
</evidence>
<feature type="transmembrane region" description="Helical" evidence="14">
    <location>
        <begin position="245"/>
        <end position="263"/>
    </location>
</feature>
<feature type="transmembrane region" description="Helical" evidence="14">
    <location>
        <begin position="832"/>
        <end position="854"/>
    </location>
</feature>
<dbReference type="InterPro" id="IPR050510">
    <property type="entry name" value="Cation_transp_ATPase_P-type"/>
</dbReference>
<keyword evidence="5" id="KW-0813">Transport</keyword>
<dbReference type="Pfam" id="PF00689">
    <property type="entry name" value="Cation_ATPase_C"/>
    <property type="match status" value="1"/>
</dbReference>
<feature type="transmembrane region" description="Helical" evidence="14">
    <location>
        <begin position="275"/>
        <end position="297"/>
    </location>
</feature>
<keyword evidence="4" id="KW-1003">Cell membrane</keyword>
<evidence type="ECO:0000256" key="12">
    <source>
        <dbReference type="ARBA" id="ARBA00023136"/>
    </source>
</evidence>
<sequence length="860" mass="93360">MKDTKWYTQTLEEVSTRVDVVNGLTTSQVMESREKFGENKLVEAKRRSFFLRLLDQFKDVTIVILIIAAVINVQFGEAVDSIVILAIVALNAVIGMVQEDKADKSLKALQDMSTPTAKVIRDGKEQAVNSHDIVVGDLIILDAGDLVAADIRITKSNSLTVQEASLTGESVPVEKHADYVCAEDAVLGDRKNMAYSSGMVSYGRGQGIVTAVGMDTEVGKIAQLLNETKNEPTPLQMQLNQLGKVLGIGAIIACGIILLVGVLNNHDPLEMFLTAVSLAVAVVPESLPAVATIVLALGVQRLVERHAIVRNLPSVETLGSASVICSDKTGTLTQNVMTVMEYWTEGDVKELAQGMLLCNDSRKNNGAWVGDPTETALSVWAETLDMPATELLTQHVRINEVPFDSTRKRMSTINVIDGVKTVLVKGGVDEVLNVVKYMEVDGKVVPITSEYIQEIQEKNKEMGSKALRVLALAKKVVEDENIEAAEIESELVFVGLAGMIDPPRPEVVDAIRTSKNAGIKVVMITGDHAITAEAIGREIGLLEEGQLVITGKELDAMDDDELFNQVEHIGVYARVSPEHKMRIISAWKKHGHIVAMTGDGVNDAPALKRADIGAAMGIVGTEVAKGAADMVLTDDNFATVVVAIEEGRRIKDNIKKAIAYLLSCNVGELLVLLIAILFDWPAPLIPIHILWINLVTDSLPALALGVDGAEEGIMDRKPETSKSLINKGMMWRIAYQGVLIGGATLFAYMYGSGMLWEAGDVETGQTMAFITLGFSQLIHSYSIHSSEKSVFTSFWKNKYLLLATLVNAAMMLAVLFIPAVNDLFKLGTLDLHHWEIVVGIMFIPLAVVEIMKLIKLNGKH</sequence>
<evidence type="ECO:0000256" key="6">
    <source>
        <dbReference type="ARBA" id="ARBA00022692"/>
    </source>
</evidence>
<dbReference type="SUPFAM" id="SSF81653">
    <property type="entry name" value="Calcium ATPase, transduction domain A"/>
    <property type="match status" value="1"/>
</dbReference>
<dbReference type="GO" id="GO:0005524">
    <property type="term" value="F:ATP binding"/>
    <property type="evidence" value="ECO:0007669"/>
    <property type="project" value="UniProtKB-KW"/>
</dbReference>
<name>A0A7G9S182_9FIRM</name>
<dbReference type="Pfam" id="PF00122">
    <property type="entry name" value="E1-E2_ATPase"/>
    <property type="match status" value="1"/>
</dbReference>
<evidence type="ECO:0000256" key="7">
    <source>
        <dbReference type="ARBA" id="ARBA00022723"/>
    </source>
</evidence>
<dbReference type="GO" id="GO:0046872">
    <property type="term" value="F:metal ion binding"/>
    <property type="evidence" value="ECO:0007669"/>
    <property type="project" value="UniProtKB-KW"/>
</dbReference>
<dbReference type="SFLD" id="SFLDS00003">
    <property type="entry name" value="Haloacid_Dehalogenase"/>
    <property type="match status" value="1"/>
</dbReference>
<comment type="similarity">
    <text evidence="2">Belongs to the cation transport ATPase (P-type) (TC 3.A.3) family. Type IIA subfamily.</text>
</comment>
<dbReference type="Gene3D" id="2.70.150.10">
    <property type="entry name" value="Calcium-transporting ATPase, cytoplasmic transduction domain A"/>
    <property type="match status" value="1"/>
</dbReference>
<dbReference type="InterPro" id="IPR004014">
    <property type="entry name" value="ATPase_P-typ_cation-transptr_N"/>
</dbReference>
<dbReference type="InterPro" id="IPR006068">
    <property type="entry name" value="ATPase_P-typ_cation-transptr_C"/>
</dbReference>
<dbReference type="InterPro" id="IPR001757">
    <property type="entry name" value="P_typ_ATPase"/>
</dbReference>
<keyword evidence="11 14" id="KW-1133">Transmembrane helix</keyword>
<feature type="transmembrane region" description="Helical" evidence="14">
    <location>
        <begin position="81"/>
        <end position="97"/>
    </location>
</feature>
<dbReference type="EC" id="7.2.2.10" evidence="3"/>
<dbReference type="InterPro" id="IPR023299">
    <property type="entry name" value="ATPase_P-typ_cyto_dom_N"/>
</dbReference>
<dbReference type="Proteomes" id="UP000515928">
    <property type="component" value="Chromosome"/>
</dbReference>
<dbReference type="NCBIfam" id="TIGR01494">
    <property type="entry name" value="ATPase_P-type"/>
    <property type="match status" value="3"/>
</dbReference>
<gene>
    <name evidence="16" type="ORF">H9L01_04435</name>
</gene>
<evidence type="ECO:0000256" key="1">
    <source>
        <dbReference type="ARBA" id="ARBA00004651"/>
    </source>
</evidence>
<dbReference type="AlphaFoldDB" id="A0A7G9S182"/>
<protein>
    <recommendedName>
        <fullName evidence="3">P-type Ca(2+) transporter</fullName>
        <ecNumber evidence="3">7.2.2.10</ecNumber>
    </recommendedName>
</protein>
<keyword evidence="7" id="KW-0479">Metal-binding</keyword>
<keyword evidence="17" id="KW-1185">Reference proteome</keyword>
<evidence type="ECO:0000256" key="3">
    <source>
        <dbReference type="ARBA" id="ARBA00012790"/>
    </source>
</evidence>
<dbReference type="SFLD" id="SFLDG00002">
    <property type="entry name" value="C1.7:_P-type_atpase_like"/>
    <property type="match status" value="1"/>
</dbReference>
<evidence type="ECO:0000256" key="8">
    <source>
        <dbReference type="ARBA" id="ARBA00022741"/>
    </source>
</evidence>
<dbReference type="RefSeq" id="WP_187534806.1">
    <property type="nucleotide sequence ID" value="NZ_CBCSHU010000003.1"/>
</dbReference>
<feature type="transmembrane region" description="Helical" evidence="14">
    <location>
        <begin position="57"/>
        <end position="75"/>
    </location>
</feature>
<dbReference type="GO" id="GO:0016887">
    <property type="term" value="F:ATP hydrolysis activity"/>
    <property type="evidence" value="ECO:0007669"/>
    <property type="project" value="InterPro"/>
</dbReference>
<dbReference type="InterPro" id="IPR036412">
    <property type="entry name" value="HAD-like_sf"/>
</dbReference>
<evidence type="ECO:0000256" key="10">
    <source>
        <dbReference type="ARBA" id="ARBA00022967"/>
    </source>
</evidence>
<dbReference type="InterPro" id="IPR023214">
    <property type="entry name" value="HAD_sf"/>
</dbReference>
<keyword evidence="5" id="KW-0109">Calcium transport</keyword>
<dbReference type="InterPro" id="IPR044492">
    <property type="entry name" value="P_typ_ATPase_HD_dom"/>
</dbReference>
<keyword evidence="5" id="KW-0106">Calcium</keyword>
<dbReference type="PRINTS" id="PR00119">
    <property type="entry name" value="CATATPASE"/>
</dbReference>
<dbReference type="SUPFAM" id="SSF56784">
    <property type="entry name" value="HAD-like"/>
    <property type="match status" value="1"/>
</dbReference>
<evidence type="ECO:0000259" key="15">
    <source>
        <dbReference type="SMART" id="SM00831"/>
    </source>
</evidence>
<evidence type="ECO:0000256" key="13">
    <source>
        <dbReference type="ARBA" id="ARBA00048694"/>
    </source>
</evidence>
<dbReference type="PRINTS" id="PR00120">
    <property type="entry name" value="HATPASE"/>
</dbReference>
<proteinExistence type="inferred from homology"/>
<dbReference type="PROSITE" id="PS00154">
    <property type="entry name" value="ATPASE_E1_E2"/>
    <property type="match status" value="1"/>
</dbReference>
<dbReference type="InterPro" id="IPR023298">
    <property type="entry name" value="ATPase_P-typ_TM_dom_sf"/>
</dbReference>
<dbReference type="KEGG" id="eio:H9L01_04435"/>
<evidence type="ECO:0000256" key="11">
    <source>
        <dbReference type="ARBA" id="ARBA00022989"/>
    </source>
</evidence>
<organism evidence="16 17">
    <name type="scientific">Erysipelothrix inopinata</name>
    <dbReference type="NCBI Taxonomy" id="225084"/>
    <lineage>
        <taxon>Bacteria</taxon>
        <taxon>Bacillati</taxon>
        <taxon>Bacillota</taxon>
        <taxon>Erysipelotrichia</taxon>
        <taxon>Erysipelotrichales</taxon>
        <taxon>Erysipelotrichaceae</taxon>
        <taxon>Erysipelothrix</taxon>
    </lineage>
</organism>
<comment type="subcellular location">
    <subcellularLocation>
        <location evidence="1">Cell membrane</location>
        <topology evidence="1">Multi-pass membrane protein</topology>
    </subcellularLocation>
</comment>
<dbReference type="SUPFAM" id="SSF81665">
    <property type="entry name" value="Calcium ATPase, transmembrane domain M"/>
    <property type="match status" value="1"/>
</dbReference>
<dbReference type="FunFam" id="3.40.50.1000:FF:000001">
    <property type="entry name" value="Phospholipid-transporting ATPase IC"/>
    <property type="match status" value="1"/>
</dbReference>
<feature type="transmembrane region" description="Helical" evidence="14">
    <location>
        <begin position="799"/>
        <end position="820"/>
    </location>
</feature>
<dbReference type="EMBL" id="CP060715">
    <property type="protein sequence ID" value="QNN61607.1"/>
    <property type="molecule type" value="Genomic_DNA"/>
</dbReference>
<dbReference type="GO" id="GO:0005886">
    <property type="term" value="C:plasma membrane"/>
    <property type="evidence" value="ECO:0007669"/>
    <property type="project" value="UniProtKB-SubCell"/>
</dbReference>
<comment type="catalytic activity">
    <reaction evidence="13">
        <text>Ca(2+)(in) + ATP + H2O = Ca(2+)(out) + ADP + phosphate + H(+)</text>
        <dbReference type="Rhea" id="RHEA:18105"/>
        <dbReference type="ChEBI" id="CHEBI:15377"/>
        <dbReference type="ChEBI" id="CHEBI:15378"/>
        <dbReference type="ChEBI" id="CHEBI:29108"/>
        <dbReference type="ChEBI" id="CHEBI:30616"/>
        <dbReference type="ChEBI" id="CHEBI:43474"/>
        <dbReference type="ChEBI" id="CHEBI:456216"/>
        <dbReference type="EC" id="7.2.2.10"/>
    </reaction>
</comment>
<dbReference type="Gene3D" id="1.20.1110.10">
    <property type="entry name" value="Calcium-transporting ATPase, transmembrane domain"/>
    <property type="match status" value="1"/>
</dbReference>
<evidence type="ECO:0000313" key="16">
    <source>
        <dbReference type="EMBL" id="QNN61607.1"/>
    </source>
</evidence>
<dbReference type="InterPro" id="IPR018303">
    <property type="entry name" value="ATPase_P-typ_P_site"/>
</dbReference>
<evidence type="ECO:0000313" key="17">
    <source>
        <dbReference type="Proteomes" id="UP000515928"/>
    </source>
</evidence>
<dbReference type="PANTHER" id="PTHR43294:SF21">
    <property type="entry name" value="CATION TRANSPORTING ATPASE"/>
    <property type="match status" value="1"/>
</dbReference>
<dbReference type="GO" id="GO:0005388">
    <property type="term" value="F:P-type calcium transporter activity"/>
    <property type="evidence" value="ECO:0007669"/>
    <property type="project" value="UniProtKB-EC"/>
</dbReference>
<keyword evidence="6 14" id="KW-0812">Transmembrane</keyword>
<dbReference type="Gene3D" id="3.40.1110.10">
    <property type="entry name" value="Calcium-transporting ATPase, cytoplasmic domain N"/>
    <property type="match status" value="1"/>
</dbReference>
<accession>A0A7G9S182</accession>
<feature type="transmembrane region" description="Helical" evidence="14">
    <location>
        <begin position="684"/>
        <end position="709"/>
    </location>
</feature>